<dbReference type="RefSeq" id="WP_252084244.1">
    <property type="nucleotide sequence ID" value="NZ_CP092418.1"/>
</dbReference>
<proteinExistence type="inferred from homology"/>
<keyword evidence="5" id="KW-0804">Transcription</keyword>
<reference evidence="8" key="1">
    <citation type="submission" date="2022-02" db="EMBL/GenBank/DDBJ databases">
        <title>Coral-associated bacteria.</title>
        <authorList>
            <person name="Tang K."/>
            <person name="Wang X."/>
        </authorList>
    </citation>
    <scope>NUCLEOTIDE SEQUENCE</scope>
    <source>
        <strain evidence="8">SCSIO 43006</strain>
    </source>
</reference>
<dbReference type="SUPFAM" id="SSF88946">
    <property type="entry name" value="Sigma2 domain of RNA polymerase sigma factors"/>
    <property type="match status" value="1"/>
</dbReference>
<dbReference type="InterPro" id="IPR039425">
    <property type="entry name" value="RNA_pol_sigma-70-like"/>
</dbReference>
<evidence type="ECO:0000256" key="5">
    <source>
        <dbReference type="ARBA" id="ARBA00023163"/>
    </source>
</evidence>
<feature type="domain" description="RNA polymerase sigma-70 region 2" evidence="6">
    <location>
        <begin position="21"/>
        <end position="87"/>
    </location>
</feature>
<evidence type="ECO:0000256" key="4">
    <source>
        <dbReference type="ARBA" id="ARBA00023125"/>
    </source>
</evidence>
<dbReference type="InterPro" id="IPR007627">
    <property type="entry name" value="RNA_pol_sigma70_r2"/>
</dbReference>
<dbReference type="Pfam" id="PF04542">
    <property type="entry name" value="Sigma70_r2"/>
    <property type="match status" value="1"/>
</dbReference>
<name>A0ABY4VFC1_9GAMM</name>
<dbReference type="Pfam" id="PF08281">
    <property type="entry name" value="Sigma70_r4_2"/>
    <property type="match status" value="1"/>
</dbReference>
<gene>
    <name evidence="8" type="ORF">MJO52_01520</name>
</gene>
<evidence type="ECO:0000256" key="3">
    <source>
        <dbReference type="ARBA" id="ARBA00023082"/>
    </source>
</evidence>
<accession>A0ABY4VFC1</accession>
<keyword evidence="2" id="KW-0805">Transcription regulation</keyword>
<keyword evidence="4" id="KW-0238">DNA-binding</keyword>
<dbReference type="InterPro" id="IPR013325">
    <property type="entry name" value="RNA_pol_sigma_r2"/>
</dbReference>
<comment type="similarity">
    <text evidence="1">Belongs to the sigma-70 factor family. ECF subfamily.</text>
</comment>
<dbReference type="SUPFAM" id="SSF88659">
    <property type="entry name" value="Sigma3 and sigma4 domains of RNA polymerase sigma factors"/>
    <property type="match status" value="1"/>
</dbReference>
<dbReference type="NCBIfam" id="TIGR02937">
    <property type="entry name" value="sigma70-ECF"/>
    <property type="match status" value="1"/>
</dbReference>
<dbReference type="Gene3D" id="1.10.1740.10">
    <property type="match status" value="1"/>
</dbReference>
<evidence type="ECO:0000259" key="7">
    <source>
        <dbReference type="Pfam" id="PF08281"/>
    </source>
</evidence>
<dbReference type="CDD" id="cd06171">
    <property type="entry name" value="Sigma70_r4"/>
    <property type="match status" value="1"/>
</dbReference>
<evidence type="ECO:0000259" key="6">
    <source>
        <dbReference type="Pfam" id="PF04542"/>
    </source>
</evidence>
<dbReference type="InterPro" id="IPR013249">
    <property type="entry name" value="RNA_pol_sigma70_r4_t2"/>
</dbReference>
<evidence type="ECO:0000313" key="9">
    <source>
        <dbReference type="Proteomes" id="UP001055658"/>
    </source>
</evidence>
<sequence>MYAWPQKLLRRRSRNARFAELIHPHIRQLYHMAFRWTGNREEAEDLVQDVLASLLTRSVALEKIQRLGPWLIKVLYHRYVDLYRRRRSSPIDEEVDWETVASGTPERGLSSQVEMQRILLQALSKLEVDWRDTVLLHDVEGYSLLEVADILGISVGTVKSRLHRAHKKLKKLLSEGTISEGHPC</sequence>
<feature type="domain" description="RNA polymerase sigma factor 70 region 4 type 2" evidence="7">
    <location>
        <begin position="117"/>
        <end position="169"/>
    </location>
</feature>
<dbReference type="InterPro" id="IPR014284">
    <property type="entry name" value="RNA_pol_sigma-70_dom"/>
</dbReference>
<dbReference type="EMBL" id="CP092418">
    <property type="protein sequence ID" value="USD21848.1"/>
    <property type="molecule type" value="Genomic_DNA"/>
</dbReference>
<dbReference type="PANTHER" id="PTHR43133:SF8">
    <property type="entry name" value="RNA POLYMERASE SIGMA FACTOR HI_1459-RELATED"/>
    <property type="match status" value="1"/>
</dbReference>
<dbReference type="PANTHER" id="PTHR43133">
    <property type="entry name" value="RNA POLYMERASE ECF-TYPE SIGMA FACTO"/>
    <property type="match status" value="1"/>
</dbReference>
<dbReference type="InterPro" id="IPR036388">
    <property type="entry name" value="WH-like_DNA-bd_sf"/>
</dbReference>
<evidence type="ECO:0000313" key="8">
    <source>
        <dbReference type="EMBL" id="USD21848.1"/>
    </source>
</evidence>
<keyword evidence="3" id="KW-0731">Sigma factor</keyword>
<dbReference type="InterPro" id="IPR013324">
    <property type="entry name" value="RNA_pol_sigma_r3/r4-like"/>
</dbReference>
<dbReference type="Proteomes" id="UP001055658">
    <property type="component" value="Chromosome"/>
</dbReference>
<evidence type="ECO:0000256" key="2">
    <source>
        <dbReference type="ARBA" id="ARBA00023015"/>
    </source>
</evidence>
<organism evidence="8 9">
    <name type="scientific">Microbulbifer variabilis</name>
    <dbReference type="NCBI Taxonomy" id="266805"/>
    <lineage>
        <taxon>Bacteria</taxon>
        <taxon>Pseudomonadati</taxon>
        <taxon>Pseudomonadota</taxon>
        <taxon>Gammaproteobacteria</taxon>
        <taxon>Cellvibrionales</taxon>
        <taxon>Microbulbiferaceae</taxon>
        <taxon>Microbulbifer</taxon>
    </lineage>
</organism>
<dbReference type="Gene3D" id="1.10.10.10">
    <property type="entry name" value="Winged helix-like DNA-binding domain superfamily/Winged helix DNA-binding domain"/>
    <property type="match status" value="1"/>
</dbReference>
<keyword evidence="9" id="KW-1185">Reference proteome</keyword>
<protein>
    <submittedName>
        <fullName evidence="8">RNA polymerase sigma factor</fullName>
    </submittedName>
</protein>
<evidence type="ECO:0000256" key="1">
    <source>
        <dbReference type="ARBA" id="ARBA00010641"/>
    </source>
</evidence>